<evidence type="ECO:0000259" key="1">
    <source>
        <dbReference type="PROSITE" id="PS51671"/>
    </source>
</evidence>
<gene>
    <name evidence="2" type="ORF">S03H2_30459</name>
</gene>
<proteinExistence type="predicted"/>
<evidence type="ECO:0000313" key="2">
    <source>
        <dbReference type="EMBL" id="GAH56360.1"/>
    </source>
</evidence>
<sequence length="117" mass="13322">MINLEVKIPDTPGSLVELIKPISENGGNIYGILHFHDRKLNNMIPVNISFELSEEIQEVSLQNIKKELKEKNIQIENINYGIEKNLITIILTGHVFDTDVMDTIKRLASKNINVLEL</sequence>
<accession>X1HH15</accession>
<feature type="domain" description="ACT" evidence="1">
    <location>
        <begin position="3"/>
        <end position="83"/>
    </location>
</feature>
<dbReference type="InterPro" id="IPR045865">
    <property type="entry name" value="ACT-like_dom_sf"/>
</dbReference>
<dbReference type="AlphaFoldDB" id="X1HH15"/>
<name>X1HH15_9ZZZZ</name>
<protein>
    <recommendedName>
        <fullName evidence="1">ACT domain-containing protein</fullName>
    </recommendedName>
</protein>
<reference evidence="2" key="1">
    <citation type="journal article" date="2014" name="Front. Microbiol.">
        <title>High frequency of phylogenetically diverse reductive dehalogenase-homologous genes in deep subseafloor sedimentary metagenomes.</title>
        <authorList>
            <person name="Kawai M."/>
            <person name="Futagami T."/>
            <person name="Toyoda A."/>
            <person name="Takaki Y."/>
            <person name="Nishi S."/>
            <person name="Hori S."/>
            <person name="Arai W."/>
            <person name="Tsubouchi T."/>
            <person name="Morono Y."/>
            <person name="Uchiyama I."/>
            <person name="Ito T."/>
            <person name="Fujiyama A."/>
            <person name="Inagaki F."/>
            <person name="Takami H."/>
        </authorList>
    </citation>
    <scope>NUCLEOTIDE SEQUENCE</scope>
    <source>
        <strain evidence="2">Expedition CK06-06</strain>
    </source>
</reference>
<organism evidence="2">
    <name type="scientific">marine sediment metagenome</name>
    <dbReference type="NCBI Taxonomy" id="412755"/>
    <lineage>
        <taxon>unclassified sequences</taxon>
        <taxon>metagenomes</taxon>
        <taxon>ecological metagenomes</taxon>
    </lineage>
</organism>
<comment type="caution">
    <text evidence="2">The sequence shown here is derived from an EMBL/GenBank/DDBJ whole genome shotgun (WGS) entry which is preliminary data.</text>
</comment>
<dbReference type="EMBL" id="BARU01018428">
    <property type="protein sequence ID" value="GAH56360.1"/>
    <property type="molecule type" value="Genomic_DNA"/>
</dbReference>
<dbReference type="InterPro" id="IPR002912">
    <property type="entry name" value="ACT_dom"/>
</dbReference>
<dbReference type="PROSITE" id="PS51671">
    <property type="entry name" value="ACT"/>
    <property type="match status" value="1"/>
</dbReference>
<dbReference type="SUPFAM" id="SSF55021">
    <property type="entry name" value="ACT-like"/>
    <property type="match status" value="1"/>
</dbReference>